<dbReference type="OrthoDB" id="9813771at2"/>
<dbReference type="PANTHER" id="PTHR16301:SF20">
    <property type="entry name" value="IMPACT FAMILY MEMBER YIGZ"/>
    <property type="match status" value="1"/>
</dbReference>
<dbReference type="Pfam" id="PF01205">
    <property type="entry name" value="Impact_N"/>
    <property type="match status" value="1"/>
</dbReference>
<organism evidence="3 4">
    <name type="scientific">Borrelia maritima</name>
    <dbReference type="NCBI Taxonomy" id="2761123"/>
    <lineage>
        <taxon>Bacteria</taxon>
        <taxon>Pseudomonadati</taxon>
        <taxon>Spirochaetota</taxon>
        <taxon>Spirochaetia</taxon>
        <taxon>Spirochaetales</taxon>
        <taxon>Borreliaceae</taxon>
        <taxon>Borrelia</taxon>
    </lineage>
</organism>
<gene>
    <name evidence="3" type="ORF">DB723_02135</name>
</gene>
<protein>
    <submittedName>
        <fullName evidence="3">YigZ family protein</fullName>
    </submittedName>
</protein>
<proteinExistence type="inferred from homology"/>
<feature type="domain" description="Impact N-terminal" evidence="2">
    <location>
        <begin position="16"/>
        <end position="122"/>
    </location>
</feature>
<dbReference type="NCBIfam" id="TIGR00257">
    <property type="entry name" value="IMPACT_YIGZ"/>
    <property type="match status" value="1"/>
</dbReference>
<dbReference type="InterPro" id="IPR023582">
    <property type="entry name" value="Impact"/>
</dbReference>
<dbReference type="Gene3D" id="3.30.230.30">
    <property type="entry name" value="Impact, N-terminal domain"/>
    <property type="match status" value="1"/>
</dbReference>
<dbReference type="RefSeq" id="WP_151552157.1">
    <property type="nucleotide sequence ID" value="NZ_CP044535.1"/>
</dbReference>
<dbReference type="GO" id="GO:0006446">
    <property type="term" value="P:regulation of translational initiation"/>
    <property type="evidence" value="ECO:0007669"/>
    <property type="project" value="TreeGrafter"/>
</dbReference>
<evidence type="ECO:0000256" key="1">
    <source>
        <dbReference type="ARBA" id="ARBA00007665"/>
    </source>
</evidence>
<dbReference type="InterPro" id="IPR015796">
    <property type="entry name" value="Impact_YigZ-like"/>
</dbReference>
<reference evidence="4" key="1">
    <citation type="submission" date="2019-10" db="EMBL/GenBank/DDBJ databases">
        <title>Borrelia maritima sp. nov., a novel species of the Borrelia burgdorferi sensu lato complex, occupies a basal position to North American species.</title>
        <authorList>
            <person name="Margos G."/>
            <person name="Fedorova N."/>
            <person name="Becker N.S."/>
            <person name="Kleinjan J.E."/>
            <person name="Marosevic D."/>
            <person name="Krebs S."/>
            <person name="Hui L."/>
            <person name="Fingerle V."/>
            <person name="Lane R.S."/>
        </authorList>
    </citation>
    <scope>NUCLEOTIDE SEQUENCE [LARGE SCALE GENOMIC DNA]</scope>
    <source>
        <strain evidence="4">CA690</strain>
    </source>
</reference>
<dbReference type="Proteomes" id="UP000326393">
    <property type="component" value="Chromosome"/>
</dbReference>
<dbReference type="InterPro" id="IPR001498">
    <property type="entry name" value="Impact_N"/>
</dbReference>
<dbReference type="InterPro" id="IPR036956">
    <property type="entry name" value="Impact_N_sf"/>
</dbReference>
<dbReference type="GO" id="GO:0005737">
    <property type="term" value="C:cytoplasm"/>
    <property type="evidence" value="ECO:0007669"/>
    <property type="project" value="TreeGrafter"/>
</dbReference>
<dbReference type="SUPFAM" id="SSF54211">
    <property type="entry name" value="Ribosomal protein S5 domain 2-like"/>
    <property type="match status" value="1"/>
</dbReference>
<evidence type="ECO:0000259" key="2">
    <source>
        <dbReference type="Pfam" id="PF01205"/>
    </source>
</evidence>
<dbReference type="InterPro" id="IPR020568">
    <property type="entry name" value="Ribosomal_Su5_D2-typ_SF"/>
</dbReference>
<comment type="similarity">
    <text evidence="1">Belongs to the IMPACT family.</text>
</comment>
<dbReference type="AlphaFoldDB" id="A0A5J6WAJ9"/>
<evidence type="ECO:0000313" key="3">
    <source>
        <dbReference type="EMBL" id="QFI14550.1"/>
    </source>
</evidence>
<dbReference type="EMBL" id="CP044535">
    <property type="protein sequence ID" value="QFI14550.1"/>
    <property type="molecule type" value="Genomic_DNA"/>
</dbReference>
<dbReference type="PANTHER" id="PTHR16301">
    <property type="entry name" value="IMPACT-RELATED"/>
    <property type="match status" value="1"/>
</dbReference>
<reference evidence="3 4" key="2">
    <citation type="journal article" date="2020" name="Int. J. Syst. Evol. Microbiol.">
        <title>Borrelia maritima sp. nov., a novel species of the Borrelia burgdorferi sensu lato complex, occupying a basal position to North American species.</title>
        <authorList>
            <person name="Margos G."/>
            <person name="Fedorova N."/>
            <person name="Becker N.S."/>
            <person name="Kleinjan J.E."/>
            <person name="Marosevic D."/>
            <person name="Krebs S."/>
            <person name="Hui L."/>
            <person name="Fingerle V."/>
            <person name="Lane R.S."/>
        </authorList>
    </citation>
    <scope>NUCLEOTIDE SEQUENCE [LARGE SCALE GENOMIC DNA]</scope>
    <source>
        <strain evidence="3 4">CA690</strain>
    </source>
</reference>
<keyword evidence="4" id="KW-1185">Reference proteome</keyword>
<evidence type="ECO:0000313" key="4">
    <source>
        <dbReference type="Proteomes" id="UP000326393"/>
    </source>
</evidence>
<name>A0A5J6WAJ9_9SPIR</name>
<dbReference type="KEGG" id="bmat:DB723_02135"/>
<accession>A0A5J6WAJ9</accession>
<sequence>MIFVPKNNTNSKIEIKKSIFVSYIFNIEKKEDINKTIKKYKIKFKNATHVVYGFRIGNKNSFLNGMSDDKEPNLTAGKPTLDAIIHNNLTDTLIITLRYFGGTLLGRGGLTKAYYRSAKEVIKNTAIIEKEELEILNLNLNYNQYNSLLKMKNKLEIEITDSNFSNKINTSIKFKTKNKQKISEFFIETGLIPEILKLNEKKCKC</sequence>